<keyword evidence="5 7" id="KW-1133">Transmembrane helix</keyword>
<keyword evidence="9" id="KW-1185">Reference proteome</keyword>
<feature type="transmembrane region" description="Helical" evidence="7">
    <location>
        <begin position="6"/>
        <end position="30"/>
    </location>
</feature>
<evidence type="ECO:0000256" key="1">
    <source>
        <dbReference type="ARBA" id="ARBA00004651"/>
    </source>
</evidence>
<keyword evidence="6 7" id="KW-0472">Membrane</keyword>
<evidence type="ECO:0000256" key="6">
    <source>
        <dbReference type="ARBA" id="ARBA00023136"/>
    </source>
</evidence>
<comment type="subcellular location">
    <subcellularLocation>
        <location evidence="1 7">Cell membrane</location>
        <topology evidence="1 7">Multi-pass membrane protein</topology>
    </subcellularLocation>
</comment>
<organism evidence="8 9">
    <name type="scientific">Victivallis vadensis</name>
    <dbReference type="NCBI Taxonomy" id="172901"/>
    <lineage>
        <taxon>Bacteria</taxon>
        <taxon>Pseudomonadati</taxon>
        <taxon>Lentisphaerota</taxon>
        <taxon>Lentisphaeria</taxon>
        <taxon>Victivallales</taxon>
        <taxon>Victivallaceae</taxon>
        <taxon>Victivallis</taxon>
    </lineage>
</organism>
<keyword evidence="4 7" id="KW-0812">Transmembrane</keyword>
<dbReference type="InterPro" id="IPR002771">
    <property type="entry name" value="Multi_antbiot-R_MarC"/>
</dbReference>
<dbReference type="AlphaFoldDB" id="A0A2U1BBI7"/>
<reference evidence="8 9" key="1">
    <citation type="submission" date="2018-04" db="EMBL/GenBank/DDBJ databases">
        <title>Genomic Encyclopedia of Type Strains, Phase IV (KMG-IV): sequencing the most valuable type-strain genomes for metagenomic binning, comparative biology and taxonomic classification.</title>
        <authorList>
            <person name="Goeker M."/>
        </authorList>
    </citation>
    <scope>NUCLEOTIDE SEQUENCE [LARGE SCALE GENOMIC DNA]</scope>
    <source>
        <strain evidence="8 9">DSM 14823</strain>
    </source>
</reference>
<dbReference type="GO" id="GO:0005886">
    <property type="term" value="C:plasma membrane"/>
    <property type="evidence" value="ECO:0007669"/>
    <property type="project" value="UniProtKB-SubCell"/>
</dbReference>
<feature type="transmembrane region" description="Helical" evidence="7">
    <location>
        <begin position="145"/>
        <end position="165"/>
    </location>
</feature>
<feature type="transmembrane region" description="Helical" evidence="7">
    <location>
        <begin position="67"/>
        <end position="88"/>
    </location>
</feature>
<evidence type="ECO:0000256" key="3">
    <source>
        <dbReference type="ARBA" id="ARBA00022475"/>
    </source>
</evidence>
<evidence type="ECO:0000256" key="7">
    <source>
        <dbReference type="RuleBase" id="RU362048"/>
    </source>
</evidence>
<protein>
    <recommendedName>
        <fullName evidence="7">UPF0056 membrane protein</fullName>
    </recommendedName>
</protein>
<dbReference type="NCBIfam" id="TIGR00427">
    <property type="entry name" value="NAAT family transporter"/>
    <property type="match status" value="1"/>
</dbReference>
<gene>
    <name evidence="8" type="ORF">C8D82_101134</name>
</gene>
<evidence type="ECO:0000256" key="2">
    <source>
        <dbReference type="ARBA" id="ARBA00009784"/>
    </source>
</evidence>
<sequence>MMDVNMFIGMVVQFFFLLTPFFVLSLFVSLTSGMELPRQRKLAVRTTLAVMTIVLIIYLLGDRIFGYLGISLDAFRIGAGLVLLLSGIEVVRSSGTPSGTRQCDDDGDIAVVPLAIPYTVGPGTIGTLLTMGASADSARLRVTQIAGIVIAVLIMGLLLYFSAALERLLKKKGLNILSKLTGLFLAALASQLIFTGIRNIMFGGMQ</sequence>
<keyword evidence="3" id="KW-1003">Cell membrane</keyword>
<comment type="caution">
    <text evidence="8">The sequence shown here is derived from an EMBL/GenBank/DDBJ whole genome shotgun (WGS) entry which is preliminary data.</text>
</comment>
<evidence type="ECO:0000256" key="4">
    <source>
        <dbReference type="ARBA" id="ARBA00022692"/>
    </source>
</evidence>
<accession>A0A2U1BBI7</accession>
<feature type="transmembrane region" description="Helical" evidence="7">
    <location>
        <begin position="177"/>
        <end position="197"/>
    </location>
</feature>
<dbReference type="RefSeq" id="WP_206212576.1">
    <property type="nucleotide sequence ID" value="NZ_CABMMC010000017.1"/>
</dbReference>
<dbReference type="PANTHER" id="PTHR33508:SF1">
    <property type="entry name" value="UPF0056 MEMBRANE PROTEIN YHCE"/>
    <property type="match status" value="1"/>
</dbReference>
<evidence type="ECO:0000256" key="5">
    <source>
        <dbReference type="ARBA" id="ARBA00022989"/>
    </source>
</evidence>
<comment type="similarity">
    <text evidence="2 7">Belongs to the UPF0056 (MarC) family.</text>
</comment>
<dbReference type="PANTHER" id="PTHR33508">
    <property type="entry name" value="UPF0056 MEMBRANE PROTEIN YHCE"/>
    <property type="match status" value="1"/>
</dbReference>
<feature type="transmembrane region" description="Helical" evidence="7">
    <location>
        <begin position="109"/>
        <end position="133"/>
    </location>
</feature>
<feature type="transmembrane region" description="Helical" evidence="7">
    <location>
        <begin position="42"/>
        <end position="61"/>
    </location>
</feature>
<evidence type="ECO:0000313" key="9">
    <source>
        <dbReference type="Proteomes" id="UP000245959"/>
    </source>
</evidence>
<dbReference type="Proteomes" id="UP000245959">
    <property type="component" value="Unassembled WGS sequence"/>
</dbReference>
<dbReference type="Pfam" id="PF01914">
    <property type="entry name" value="MarC"/>
    <property type="match status" value="1"/>
</dbReference>
<name>A0A2U1BBI7_9BACT</name>
<proteinExistence type="inferred from homology"/>
<dbReference type="GeneID" id="78293669"/>
<evidence type="ECO:0000313" key="8">
    <source>
        <dbReference type="EMBL" id="PVY45937.1"/>
    </source>
</evidence>
<dbReference type="EMBL" id="QEKH01000001">
    <property type="protein sequence ID" value="PVY45937.1"/>
    <property type="molecule type" value="Genomic_DNA"/>
</dbReference>